<keyword evidence="1" id="KW-0472">Membrane</keyword>
<keyword evidence="1" id="KW-1133">Transmembrane helix</keyword>
<name>A0ABU9NT09_9FLAO</name>
<keyword evidence="1" id="KW-0812">Transmembrane</keyword>
<dbReference type="RefSeq" id="WP_342693204.1">
    <property type="nucleotide sequence ID" value="NZ_JBCGDP010000023.1"/>
</dbReference>
<evidence type="ECO:0000256" key="1">
    <source>
        <dbReference type="SAM" id="Phobius"/>
    </source>
</evidence>
<protein>
    <recommendedName>
        <fullName evidence="4">General stress protein</fullName>
    </recommendedName>
</protein>
<proteinExistence type="predicted"/>
<evidence type="ECO:0008006" key="4">
    <source>
        <dbReference type="Google" id="ProtNLM"/>
    </source>
</evidence>
<feature type="transmembrane region" description="Helical" evidence="1">
    <location>
        <begin position="89"/>
        <end position="107"/>
    </location>
</feature>
<feature type="transmembrane region" description="Helical" evidence="1">
    <location>
        <begin position="21"/>
        <end position="38"/>
    </location>
</feature>
<sequence length="171" mass="20600">MSKKELIKRLNRYYPMERMHAFLTFPLIAIYLLFTNSFQDIIFLLYGLVLCIFILFQGQHYWKLKLNRLTGKPFDLNKNLIFFRKSKKINLFMIGLIPLIFMIQLYITNWTLKTENLMFWAGIANVFGILEHINYYNRQLMIDNTSDLNYVMRYRKLKMASLAKDLSENEI</sequence>
<organism evidence="2 3">
    <name type="scientific">Flavobacterium polysaccharolyticum</name>
    <dbReference type="NCBI Taxonomy" id="3133148"/>
    <lineage>
        <taxon>Bacteria</taxon>
        <taxon>Pseudomonadati</taxon>
        <taxon>Bacteroidota</taxon>
        <taxon>Flavobacteriia</taxon>
        <taxon>Flavobacteriales</taxon>
        <taxon>Flavobacteriaceae</taxon>
        <taxon>Flavobacterium</taxon>
    </lineage>
</organism>
<feature type="transmembrane region" description="Helical" evidence="1">
    <location>
        <begin position="44"/>
        <end position="62"/>
    </location>
</feature>
<keyword evidence="3" id="KW-1185">Reference proteome</keyword>
<evidence type="ECO:0000313" key="3">
    <source>
        <dbReference type="Proteomes" id="UP001468798"/>
    </source>
</evidence>
<dbReference type="Proteomes" id="UP001468798">
    <property type="component" value="Unassembled WGS sequence"/>
</dbReference>
<feature type="transmembrane region" description="Helical" evidence="1">
    <location>
        <begin position="119"/>
        <end position="136"/>
    </location>
</feature>
<evidence type="ECO:0000313" key="2">
    <source>
        <dbReference type="EMBL" id="MEM0578386.1"/>
    </source>
</evidence>
<reference evidence="2 3" key="1">
    <citation type="submission" date="2024-03" db="EMBL/GenBank/DDBJ databases">
        <title>Two novel species of the genus Flavobacterium exhibiting potentially degradation of complex polysaccharides.</title>
        <authorList>
            <person name="Lian X."/>
        </authorList>
    </citation>
    <scope>NUCLEOTIDE SEQUENCE [LARGE SCALE GENOMIC DNA]</scope>
    <source>
        <strain evidence="2 3">N6</strain>
    </source>
</reference>
<accession>A0ABU9NT09</accession>
<dbReference type="EMBL" id="JBCGDP010000023">
    <property type="protein sequence ID" value="MEM0578386.1"/>
    <property type="molecule type" value="Genomic_DNA"/>
</dbReference>
<comment type="caution">
    <text evidence="2">The sequence shown here is derived from an EMBL/GenBank/DDBJ whole genome shotgun (WGS) entry which is preliminary data.</text>
</comment>
<gene>
    <name evidence="2" type="ORF">WFZ86_17920</name>
</gene>